<feature type="binding site" evidence="3 4">
    <location>
        <position position="133"/>
    </location>
    <ligand>
        <name>Zn(2+)</name>
        <dbReference type="ChEBI" id="CHEBI:29105"/>
    </ligand>
</feature>
<dbReference type="OrthoDB" id="9800582at2"/>
<feature type="binding site" evidence="3">
    <location>
        <begin position="198"/>
        <end position="200"/>
    </location>
    <ligand>
        <name>NAD(+)</name>
        <dbReference type="ChEBI" id="CHEBI:57540"/>
    </ligand>
</feature>
<feature type="active site" description="Proton acceptor" evidence="3 4">
    <location>
        <position position="106"/>
    </location>
</feature>
<feature type="domain" description="Deacetylase sirtuin-type" evidence="5">
    <location>
        <begin position="1"/>
        <end position="227"/>
    </location>
</feature>
<feature type="binding site" evidence="3 4">
    <location>
        <position position="136"/>
    </location>
    <ligand>
        <name>Zn(2+)</name>
        <dbReference type="ChEBI" id="CHEBI:29105"/>
    </ligand>
</feature>
<dbReference type="InterPro" id="IPR003000">
    <property type="entry name" value="Sirtuin"/>
</dbReference>
<comment type="subcellular location">
    <subcellularLocation>
        <location evidence="3">Cytoplasm</location>
    </subcellularLocation>
</comment>
<name>A0A5J5IP17_9MICO</name>
<dbReference type="EMBL" id="VYRZ01000003">
    <property type="protein sequence ID" value="KAA9085207.1"/>
    <property type="molecule type" value="Genomic_DNA"/>
</dbReference>
<feature type="binding site" evidence="3 4">
    <location>
        <position position="114"/>
    </location>
    <ligand>
        <name>Zn(2+)</name>
        <dbReference type="ChEBI" id="CHEBI:29105"/>
    </ligand>
</feature>
<dbReference type="GO" id="GO:0036055">
    <property type="term" value="F:protein-succinyllysine desuccinylase activity"/>
    <property type="evidence" value="ECO:0007669"/>
    <property type="project" value="UniProtKB-UniRule"/>
</dbReference>
<dbReference type="GO" id="GO:0008270">
    <property type="term" value="F:zinc ion binding"/>
    <property type="evidence" value="ECO:0007669"/>
    <property type="project" value="UniProtKB-UniRule"/>
</dbReference>
<comment type="domain">
    <text evidence="3">2 residues (Tyr-53 and Arg-56) present in a large hydrophobic pocket are probably involved in substrate specificity. They are important for desuccinylation activity, but dispensable for deacetylation activity.</text>
</comment>
<evidence type="ECO:0000313" key="6">
    <source>
        <dbReference type="EMBL" id="KAA9085207.1"/>
    </source>
</evidence>
<dbReference type="GO" id="GO:0070403">
    <property type="term" value="F:NAD+ binding"/>
    <property type="evidence" value="ECO:0007669"/>
    <property type="project" value="UniProtKB-UniRule"/>
</dbReference>
<dbReference type="InterPro" id="IPR029035">
    <property type="entry name" value="DHS-like_NAD/FAD-binding_dom"/>
</dbReference>
<feature type="binding site" evidence="3">
    <location>
        <begin position="9"/>
        <end position="28"/>
    </location>
    <ligand>
        <name>NAD(+)</name>
        <dbReference type="ChEBI" id="CHEBI:57540"/>
    </ligand>
</feature>
<dbReference type="PROSITE" id="PS50305">
    <property type="entry name" value="SIRTUIN"/>
    <property type="match status" value="1"/>
</dbReference>
<sequence length="227" mass="24557">MPRIVVLTGAGISAESGIRTFRAADGLWEDHRIEDVATPEGYAADPALVHAFYDERRRVAAAAQPNAAHRALADLEARHPGDVVVVTQNIDDLHERAGSRRVIHIHGELERARCEACDERMPWHGDLAGEPACPRCGVRALRPDVVWFGEAVYRLDDIVDAVSLCEEFWVIGTSGAVTPAASLVVIAAENGARTALLNLEAHEETALFDDVVLGPATATVPAWTARF</sequence>
<dbReference type="InterPro" id="IPR027546">
    <property type="entry name" value="Sirtuin_class_III"/>
</dbReference>
<comment type="function">
    <text evidence="3">NAD-dependent lysine deacetylase and desuccinylase that specifically removes acetyl and succinyl groups on target proteins. Modulates the activities of several proteins which are inactive in their acylated form.</text>
</comment>
<dbReference type="InterPro" id="IPR050134">
    <property type="entry name" value="NAD-dep_sirtuin_deacylases"/>
</dbReference>
<dbReference type="HAMAP" id="MF_01121">
    <property type="entry name" value="Sirtuin_ClassIII"/>
    <property type="match status" value="1"/>
</dbReference>
<feature type="binding site" evidence="3">
    <location>
        <position position="216"/>
    </location>
    <ligand>
        <name>NAD(+)</name>
        <dbReference type="ChEBI" id="CHEBI:57540"/>
    </ligand>
</feature>
<dbReference type="GO" id="GO:0036054">
    <property type="term" value="F:protein-malonyllysine demalonylase activity"/>
    <property type="evidence" value="ECO:0007669"/>
    <property type="project" value="InterPro"/>
</dbReference>
<accession>A0A5J5IP17</accession>
<evidence type="ECO:0000256" key="2">
    <source>
        <dbReference type="ARBA" id="ARBA00023027"/>
    </source>
</evidence>
<evidence type="ECO:0000313" key="7">
    <source>
        <dbReference type="Proteomes" id="UP000327039"/>
    </source>
</evidence>
<dbReference type="Pfam" id="PF02146">
    <property type="entry name" value="SIR2"/>
    <property type="match status" value="1"/>
</dbReference>
<organism evidence="6 7">
    <name type="scientific">Microbacterium radiodurans</name>
    <dbReference type="NCBI Taxonomy" id="661398"/>
    <lineage>
        <taxon>Bacteria</taxon>
        <taxon>Bacillati</taxon>
        <taxon>Actinomycetota</taxon>
        <taxon>Actinomycetes</taxon>
        <taxon>Micrococcales</taxon>
        <taxon>Microbacteriaceae</taxon>
        <taxon>Microbacterium</taxon>
    </lineage>
</organism>
<evidence type="ECO:0000256" key="3">
    <source>
        <dbReference type="HAMAP-Rule" id="MF_01121"/>
    </source>
</evidence>
<dbReference type="PANTHER" id="PTHR11085">
    <property type="entry name" value="NAD-DEPENDENT PROTEIN DEACYLASE SIRTUIN-5, MITOCHONDRIAL-RELATED"/>
    <property type="match status" value="1"/>
</dbReference>
<keyword evidence="7" id="KW-1185">Reference proteome</keyword>
<dbReference type="InterPro" id="IPR026591">
    <property type="entry name" value="Sirtuin_cat_small_dom_sf"/>
</dbReference>
<feature type="binding site" evidence="3">
    <location>
        <position position="56"/>
    </location>
    <ligand>
        <name>substrate</name>
    </ligand>
</feature>
<proteinExistence type="inferred from homology"/>
<comment type="catalytic activity">
    <reaction evidence="3">
        <text>N(6)-succinyl-L-lysyl-[protein] + NAD(+) + H2O = 2''-O-succinyl-ADP-D-ribose + nicotinamide + L-lysyl-[protein]</text>
        <dbReference type="Rhea" id="RHEA:47668"/>
        <dbReference type="Rhea" id="RHEA-COMP:9752"/>
        <dbReference type="Rhea" id="RHEA-COMP:11877"/>
        <dbReference type="ChEBI" id="CHEBI:15377"/>
        <dbReference type="ChEBI" id="CHEBI:17154"/>
        <dbReference type="ChEBI" id="CHEBI:29969"/>
        <dbReference type="ChEBI" id="CHEBI:57540"/>
        <dbReference type="ChEBI" id="CHEBI:87830"/>
        <dbReference type="ChEBI" id="CHEBI:87832"/>
    </reaction>
</comment>
<dbReference type="Proteomes" id="UP000327039">
    <property type="component" value="Unassembled WGS sequence"/>
</dbReference>
<feature type="binding site" evidence="3 4">
    <location>
        <position position="117"/>
    </location>
    <ligand>
        <name>Zn(2+)</name>
        <dbReference type="ChEBI" id="CHEBI:29105"/>
    </ligand>
</feature>
<dbReference type="AlphaFoldDB" id="A0A5J5IP17"/>
<evidence type="ECO:0000256" key="4">
    <source>
        <dbReference type="PROSITE-ProRule" id="PRU00236"/>
    </source>
</evidence>
<comment type="caution">
    <text evidence="6">The sequence shown here is derived from an EMBL/GenBank/DDBJ whole genome shotgun (WGS) entry which is preliminary data.</text>
</comment>
<feature type="binding site" evidence="3">
    <location>
        <position position="53"/>
    </location>
    <ligand>
        <name>substrate</name>
    </ligand>
</feature>
<feature type="binding site" evidence="3">
    <location>
        <begin position="88"/>
        <end position="91"/>
    </location>
    <ligand>
        <name>NAD(+)</name>
        <dbReference type="ChEBI" id="CHEBI:57540"/>
    </ligand>
</feature>
<comment type="catalytic activity">
    <reaction evidence="3">
        <text>N(6)-acetyl-L-lysyl-[protein] + NAD(+) + H2O = 2''-O-acetyl-ADP-D-ribose + nicotinamide + L-lysyl-[protein]</text>
        <dbReference type="Rhea" id="RHEA:43636"/>
        <dbReference type="Rhea" id="RHEA-COMP:9752"/>
        <dbReference type="Rhea" id="RHEA-COMP:10731"/>
        <dbReference type="ChEBI" id="CHEBI:15377"/>
        <dbReference type="ChEBI" id="CHEBI:17154"/>
        <dbReference type="ChEBI" id="CHEBI:29969"/>
        <dbReference type="ChEBI" id="CHEBI:57540"/>
        <dbReference type="ChEBI" id="CHEBI:61930"/>
        <dbReference type="ChEBI" id="CHEBI:83767"/>
        <dbReference type="EC" id="2.3.1.286"/>
    </reaction>
</comment>
<feature type="binding site" evidence="3">
    <location>
        <begin position="172"/>
        <end position="174"/>
    </location>
    <ligand>
        <name>NAD(+)</name>
        <dbReference type="ChEBI" id="CHEBI:57540"/>
    </ligand>
</feature>
<dbReference type="Gene3D" id="3.30.1600.10">
    <property type="entry name" value="SIR2/SIRT2 'Small Domain"/>
    <property type="match status" value="1"/>
</dbReference>
<keyword evidence="3 4" id="KW-0479">Metal-binding</keyword>
<dbReference type="Gene3D" id="3.40.50.1220">
    <property type="entry name" value="TPP-binding domain"/>
    <property type="match status" value="1"/>
</dbReference>
<keyword evidence="1" id="KW-0808">Transferase</keyword>
<keyword evidence="3 4" id="KW-0862">Zinc</keyword>
<reference evidence="7" key="1">
    <citation type="submission" date="2019-09" db="EMBL/GenBank/DDBJ databases">
        <title>Mumia zhuanghuii sp. nov. isolated from the intestinal contents of plateau pika (Ochotona curzoniae) in the Qinghai-Tibet plateau of China.</title>
        <authorList>
            <person name="Tian Z."/>
        </authorList>
    </citation>
    <scope>NUCLEOTIDE SEQUENCE [LARGE SCALE GENOMIC DNA]</scope>
    <source>
        <strain evidence="7">DSM 25564</strain>
    </source>
</reference>
<dbReference type="InterPro" id="IPR026590">
    <property type="entry name" value="Ssirtuin_cat_dom"/>
</dbReference>
<keyword evidence="2 3" id="KW-0520">NAD</keyword>
<dbReference type="SUPFAM" id="SSF52467">
    <property type="entry name" value="DHS-like NAD/FAD-binding domain"/>
    <property type="match status" value="1"/>
</dbReference>
<dbReference type="GO" id="GO:0017136">
    <property type="term" value="F:histone deacetylase activity, NAD-dependent"/>
    <property type="evidence" value="ECO:0007669"/>
    <property type="project" value="TreeGrafter"/>
</dbReference>
<dbReference type="PANTHER" id="PTHR11085:SF4">
    <property type="entry name" value="NAD-DEPENDENT PROTEIN DEACYLASE"/>
    <property type="match status" value="1"/>
</dbReference>
<dbReference type="EC" id="2.3.1.286" evidence="3"/>
<dbReference type="RefSeq" id="WP_150419929.1">
    <property type="nucleotide sequence ID" value="NZ_VYRZ01000003.1"/>
</dbReference>
<dbReference type="GO" id="GO:0005737">
    <property type="term" value="C:cytoplasm"/>
    <property type="evidence" value="ECO:0007669"/>
    <property type="project" value="UniProtKB-SubCell"/>
</dbReference>
<evidence type="ECO:0000259" key="5">
    <source>
        <dbReference type="PROSITE" id="PS50305"/>
    </source>
</evidence>
<comment type="similarity">
    <text evidence="3">Belongs to the sirtuin family. Class III subfamily.</text>
</comment>
<evidence type="ECO:0000256" key="1">
    <source>
        <dbReference type="ARBA" id="ARBA00022679"/>
    </source>
</evidence>
<gene>
    <name evidence="3" type="primary">cobB</name>
    <name evidence="6" type="ORF">F6B42_12020</name>
</gene>
<keyword evidence="3" id="KW-0963">Cytoplasm</keyword>
<comment type="cofactor">
    <cofactor evidence="3">
        <name>Zn(2+)</name>
        <dbReference type="ChEBI" id="CHEBI:29105"/>
    </cofactor>
    <text evidence="3">Binds 1 zinc ion per subunit.</text>
</comment>
<protein>
    <recommendedName>
        <fullName evidence="3">NAD-dependent protein deacylase</fullName>
        <ecNumber evidence="3">2.3.1.286</ecNumber>
    </recommendedName>
    <alternativeName>
        <fullName evidence="3">Regulatory protein SIR2 homolog</fullName>
    </alternativeName>
</protein>